<dbReference type="Proteomes" id="UP000596661">
    <property type="component" value="Chromosome 2"/>
</dbReference>
<organism evidence="1 2">
    <name type="scientific">Cannabis sativa</name>
    <name type="common">Hemp</name>
    <name type="synonym">Marijuana</name>
    <dbReference type="NCBI Taxonomy" id="3483"/>
    <lineage>
        <taxon>Eukaryota</taxon>
        <taxon>Viridiplantae</taxon>
        <taxon>Streptophyta</taxon>
        <taxon>Embryophyta</taxon>
        <taxon>Tracheophyta</taxon>
        <taxon>Spermatophyta</taxon>
        <taxon>Magnoliopsida</taxon>
        <taxon>eudicotyledons</taxon>
        <taxon>Gunneridae</taxon>
        <taxon>Pentapetalae</taxon>
        <taxon>rosids</taxon>
        <taxon>fabids</taxon>
        <taxon>Rosales</taxon>
        <taxon>Cannabaceae</taxon>
        <taxon>Cannabis</taxon>
    </lineage>
</organism>
<keyword evidence="2" id="KW-1185">Reference proteome</keyword>
<dbReference type="AlphaFoldDB" id="A0A803P1X1"/>
<name>A0A803P1X1_CANSA</name>
<accession>A0A803P1X1</accession>
<dbReference type="Gramene" id="evm.model.02.638">
    <property type="protein sequence ID" value="cds.evm.model.02.638"/>
    <property type="gene ID" value="evm.TU.02.638"/>
</dbReference>
<evidence type="ECO:0000313" key="2">
    <source>
        <dbReference type="Proteomes" id="UP000596661"/>
    </source>
</evidence>
<reference evidence="1" key="1">
    <citation type="submission" date="2018-11" db="EMBL/GenBank/DDBJ databases">
        <authorList>
            <person name="Grassa J C."/>
        </authorList>
    </citation>
    <scope>NUCLEOTIDE SEQUENCE [LARGE SCALE GENOMIC DNA]</scope>
</reference>
<dbReference type="EMBL" id="UZAU01000127">
    <property type="status" value="NOT_ANNOTATED_CDS"/>
    <property type="molecule type" value="Genomic_DNA"/>
</dbReference>
<dbReference type="EnsemblPlants" id="evm.model.02.638">
    <property type="protein sequence ID" value="cds.evm.model.02.638"/>
    <property type="gene ID" value="evm.TU.02.638"/>
</dbReference>
<evidence type="ECO:0000313" key="1">
    <source>
        <dbReference type="EnsemblPlants" id="cds.evm.model.02.638"/>
    </source>
</evidence>
<reference evidence="1" key="2">
    <citation type="submission" date="2021-03" db="UniProtKB">
        <authorList>
            <consortium name="EnsemblPlants"/>
        </authorList>
    </citation>
    <scope>IDENTIFICATION</scope>
</reference>
<sequence>MALPQRIILPFPSTETISFAYGDIASSMTIEKICSVLETYNIPFDGKLRHRSTSVPPTSYAILMCFAIAFKEVNTRFPIAKEFHIVYNISHNIVDDDEVEVVTPATIVEVLCEGTVHTASSSWSHSTEAWKSVSSSFIDQNQGACSSLVARSKKALSKACMLFESYKCKHKEVTTRLELSGPSTLHIPTRFSFKDISPPIFLITHHEEEIHVEELELVIPNDPMEGVEL</sequence>
<proteinExistence type="predicted"/>
<protein>
    <submittedName>
        <fullName evidence="1">Uncharacterized protein</fullName>
    </submittedName>
</protein>